<evidence type="ECO:0000313" key="1">
    <source>
        <dbReference type="EMBL" id="RLE53765.1"/>
    </source>
</evidence>
<dbReference type="Pfam" id="PF01663">
    <property type="entry name" value="Phosphodiest"/>
    <property type="match status" value="1"/>
</dbReference>
<evidence type="ECO:0000313" key="2">
    <source>
        <dbReference type="Proteomes" id="UP000269499"/>
    </source>
</evidence>
<dbReference type="AlphaFoldDB" id="A0A497F2M3"/>
<accession>A0A497F2M3</accession>
<proteinExistence type="predicted"/>
<name>A0A497F2M3_9CREN</name>
<dbReference type="Proteomes" id="UP000269499">
    <property type="component" value="Unassembled WGS sequence"/>
</dbReference>
<dbReference type="SUPFAM" id="SSF53649">
    <property type="entry name" value="Alkaline phosphatase-like"/>
    <property type="match status" value="1"/>
</dbReference>
<dbReference type="InterPro" id="IPR017850">
    <property type="entry name" value="Alkaline_phosphatase_core_sf"/>
</dbReference>
<dbReference type="Gene3D" id="3.40.720.10">
    <property type="entry name" value="Alkaline Phosphatase, subunit A"/>
    <property type="match status" value="1"/>
</dbReference>
<sequence>MKVFVLGLDGLEYMLVSKWKLENLMQVKYGYFEVSEEYAHKRGGVPYTPIIWASFITGKKPSEHGVRELWTYGKFLDKLRHLPPIKWIKGKRRFLSKLGLKPKVVGRETLNCPTIFDVINPSIAVNVPSYNESTHLHRRLSEAFYRGLEEYEKEIWRVHEERKKATYDALRSGYWKLFMTYFDLADLLGHLHFIKRPFKLLKAYLELNNLAGELQSRVPNDTVFLIISDHGMEPSGDGVTGNHSKRAFWSLNLNEKWEPRDFTDFFPKIMQWLNYQNIGLIKNKSKVKRNAFVL</sequence>
<dbReference type="EMBL" id="QMRA01000053">
    <property type="protein sequence ID" value="RLE53765.1"/>
    <property type="molecule type" value="Genomic_DNA"/>
</dbReference>
<gene>
    <name evidence="1" type="ORF">DRJ26_02990</name>
</gene>
<dbReference type="InterPro" id="IPR002591">
    <property type="entry name" value="Phosphodiest/P_Trfase"/>
</dbReference>
<evidence type="ECO:0008006" key="3">
    <source>
        <dbReference type="Google" id="ProtNLM"/>
    </source>
</evidence>
<organism evidence="1 2">
    <name type="scientific">Thermoproteota archaeon</name>
    <dbReference type="NCBI Taxonomy" id="2056631"/>
    <lineage>
        <taxon>Archaea</taxon>
        <taxon>Thermoproteota</taxon>
    </lineage>
</organism>
<protein>
    <recommendedName>
        <fullName evidence="3">Nucleotide pyrophosphatase</fullName>
    </recommendedName>
</protein>
<reference evidence="1 2" key="1">
    <citation type="submission" date="2018-06" db="EMBL/GenBank/DDBJ databases">
        <title>Extensive metabolic versatility and redundancy in microbially diverse, dynamic hydrothermal sediments.</title>
        <authorList>
            <person name="Dombrowski N."/>
            <person name="Teske A."/>
            <person name="Baker B.J."/>
        </authorList>
    </citation>
    <scope>NUCLEOTIDE SEQUENCE [LARGE SCALE GENOMIC DNA]</scope>
    <source>
        <strain evidence="1">B20_G2</strain>
    </source>
</reference>
<comment type="caution">
    <text evidence="1">The sequence shown here is derived from an EMBL/GenBank/DDBJ whole genome shotgun (WGS) entry which is preliminary data.</text>
</comment>